<dbReference type="EC" id="7.4.2.8" evidence="7"/>
<dbReference type="GO" id="GO:0008564">
    <property type="term" value="F:protein-exporting ATPase activity"/>
    <property type="evidence" value="ECO:0007669"/>
    <property type="project" value="UniProtKB-EC"/>
</dbReference>
<dbReference type="Proteomes" id="UP000435649">
    <property type="component" value="Unassembled WGS sequence"/>
</dbReference>
<evidence type="ECO:0000256" key="7">
    <source>
        <dbReference type="ARBA" id="ARBA00024382"/>
    </source>
</evidence>
<proteinExistence type="inferred from homology"/>
<sequence length="554" mass="61702">MVTREQVARAREEAEASGGTLDPVECLKKDGSVREQDLLAMLAQQYGMEVLDLNSYEIPPEILECLTPEVASRYKVVPVMKHDDVLTIAMSDPTDMETLDALRYLLGTEVDAMVASKSQIDAILDRHYRTGADSVEGYLQEMTEDADLDTELVSNIGQAESLDDENAPIIRLVTQLIIDAFKMKASDIHLEPMEKRYRVRYRIDGALREVEGPPKYMQANFTSRVKIMARLDITEKRIPQDGRIQVTVGDRDIDLRVSSVPTVHGESIVMRILDKSSIQLDVPKLGFYADDLEIVNRIISLPDGIFLVTGPTGSGKTTSLYAFLNTINTTSRKIITVEDPVEYQLSGINQVQVDRHVEMTFAAALRSMLRQAPNIIMVGEIRDLETAEIAINAALTGHLVFSTLHTNDAPGAITRLVDMGVKPFLVATALRAVMAQRLLRRICPNCKAPYTPTATEIRMLGLSPEYLENHQFYKGKGCDRCGRTGYKGRIGIYEIFQITEDIGKLIFANEPTGVIRDAARRNGMRSLRDDAMRKAAAGISTLEEVIFVTLMDEN</sequence>
<dbReference type="CDD" id="cd01129">
    <property type="entry name" value="PulE-GspE-like"/>
    <property type="match status" value="1"/>
</dbReference>
<name>A0A844G5E5_9BACT</name>
<dbReference type="FunFam" id="3.40.50.300:FF:000398">
    <property type="entry name" value="Type IV pilus assembly ATPase PilB"/>
    <property type="match status" value="1"/>
</dbReference>
<dbReference type="Gene3D" id="3.40.50.300">
    <property type="entry name" value="P-loop containing nucleotide triphosphate hydrolases"/>
    <property type="match status" value="1"/>
</dbReference>
<dbReference type="EMBL" id="VUNS01000020">
    <property type="protein sequence ID" value="MST98586.1"/>
    <property type="molecule type" value="Genomic_DNA"/>
</dbReference>
<dbReference type="Gene3D" id="3.30.300.160">
    <property type="entry name" value="Type II secretion system, protein E, N-terminal domain"/>
    <property type="match status" value="1"/>
</dbReference>
<dbReference type="InterPro" id="IPR001482">
    <property type="entry name" value="T2SS/T4SS_dom"/>
</dbReference>
<evidence type="ECO:0000313" key="11">
    <source>
        <dbReference type="Proteomes" id="UP000435649"/>
    </source>
</evidence>
<dbReference type="GO" id="GO:0015627">
    <property type="term" value="C:type II protein secretion system complex"/>
    <property type="evidence" value="ECO:0007669"/>
    <property type="project" value="InterPro"/>
</dbReference>
<keyword evidence="6" id="KW-1278">Translocase</keyword>
<dbReference type="GO" id="GO:0016887">
    <property type="term" value="F:ATP hydrolysis activity"/>
    <property type="evidence" value="ECO:0007669"/>
    <property type="project" value="TreeGrafter"/>
</dbReference>
<dbReference type="GO" id="GO:0015628">
    <property type="term" value="P:protein secretion by the type II secretion system"/>
    <property type="evidence" value="ECO:0007669"/>
    <property type="project" value="InterPro"/>
</dbReference>
<keyword evidence="5" id="KW-0653">Protein transport</keyword>
<dbReference type="SMART" id="SM00382">
    <property type="entry name" value="AAA"/>
    <property type="match status" value="1"/>
</dbReference>
<dbReference type="FunFam" id="3.30.300.160:FF:000002">
    <property type="entry name" value="Type II secretion system protein E"/>
    <property type="match status" value="1"/>
</dbReference>
<organism evidence="10 11">
    <name type="scientific">Victivallis lenta</name>
    <dbReference type="NCBI Taxonomy" id="2606640"/>
    <lineage>
        <taxon>Bacteria</taxon>
        <taxon>Pseudomonadati</taxon>
        <taxon>Lentisphaerota</taxon>
        <taxon>Lentisphaeria</taxon>
        <taxon>Victivallales</taxon>
        <taxon>Victivallaceae</taxon>
        <taxon>Victivallis</taxon>
    </lineage>
</organism>
<accession>A0A844G5E5</accession>
<evidence type="ECO:0000256" key="3">
    <source>
        <dbReference type="ARBA" id="ARBA00022741"/>
    </source>
</evidence>
<dbReference type="Pfam" id="PF00437">
    <property type="entry name" value="T2SSE"/>
    <property type="match status" value="1"/>
</dbReference>
<keyword evidence="11" id="KW-1185">Reference proteome</keyword>
<dbReference type="InterPro" id="IPR003593">
    <property type="entry name" value="AAA+_ATPase"/>
</dbReference>
<dbReference type="InterPro" id="IPR007831">
    <property type="entry name" value="T2SS_GspE_N"/>
</dbReference>
<dbReference type="PANTHER" id="PTHR30258:SF1">
    <property type="entry name" value="PROTEIN TRANSPORT PROTEIN HOFB HOMOLOG"/>
    <property type="match status" value="1"/>
</dbReference>
<comment type="catalytic activity">
    <reaction evidence="8">
        <text>ATP + H2O + cellular proteinSide 1 = ADP + phosphate + cellular proteinSide 2.</text>
        <dbReference type="EC" id="7.4.2.8"/>
    </reaction>
</comment>
<evidence type="ECO:0000256" key="2">
    <source>
        <dbReference type="ARBA" id="ARBA00022448"/>
    </source>
</evidence>
<reference evidence="10 11" key="1">
    <citation type="submission" date="2019-08" db="EMBL/GenBank/DDBJ databases">
        <title>In-depth cultivation of the pig gut microbiome towards novel bacterial diversity and tailored functional studies.</title>
        <authorList>
            <person name="Wylensek D."/>
            <person name="Hitch T.C.A."/>
            <person name="Clavel T."/>
        </authorList>
    </citation>
    <scope>NUCLEOTIDE SEQUENCE [LARGE SCALE GENOMIC DNA]</scope>
    <source>
        <strain evidence="10 11">BBE-744-WT-12</strain>
    </source>
</reference>
<keyword evidence="2" id="KW-0813">Transport</keyword>
<dbReference type="Pfam" id="PF05157">
    <property type="entry name" value="MshEN"/>
    <property type="match status" value="1"/>
</dbReference>
<keyword evidence="4" id="KW-0067">ATP-binding</keyword>
<evidence type="ECO:0000256" key="1">
    <source>
        <dbReference type="ARBA" id="ARBA00006611"/>
    </source>
</evidence>
<dbReference type="SUPFAM" id="SSF52540">
    <property type="entry name" value="P-loop containing nucleoside triphosphate hydrolases"/>
    <property type="match status" value="1"/>
</dbReference>
<gene>
    <name evidence="10" type="primary">gspE</name>
    <name evidence="10" type="ORF">FYJ85_16225</name>
</gene>
<dbReference type="FunFam" id="3.30.450.90:FF:000001">
    <property type="entry name" value="Type II secretion system ATPase GspE"/>
    <property type="match status" value="1"/>
</dbReference>
<feature type="domain" description="AAA+ ATPase" evidence="9">
    <location>
        <begin position="302"/>
        <end position="424"/>
    </location>
</feature>
<comment type="similarity">
    <text evidence="1">Belongs to the GSP E family.</text>
</comment>
<dbReference type="PANTHER" id="PTHR30258">
    <property type="entry name" value="TYPE II SECRETION SYSTEM PROTEIN GSPE-RELATED"/>
    <property type="match status" value="1"/>
</dbReference>
<comment type="caution">
    <text evidence="10">The sequence shown here is derived from an EMBL/GenBank/DDBJ whole genome shotgun (WGS) entry which is preliminary data.</text>
</comment>
<dbReference type="InterPro" id="IPR037257">
    <property type="entry name" value="T2SS_E_N_sf"/>
</dbReference>
<keyword evidence="3" id="KW-0547">Nucleotide-binding</keyword>
<evidence type="ECO:0000256" key="4">
    <source>
        <dbReference type="ARBA" id="ARBA00022840"/>
    </source>
</evidence>
<dbReference type="Gene3D" id="3.30.450.90">
    <property type="match status" value="1"/>
</dbReference>
<dbReference type="InterPro" id="IPR013369">
    <property type="entry name" value="T2SS_GspE"/>
</dbReference>
<dbReference type="SUPFAM" id="SSF160246">
    <property type="entry name" value="EspE N-terminal domain-like"/>
    <property type="match status" value="1"/>
</dbReference>
<dbReference type="InterPro" id="IPR027417">
    <property type="entry name" value="P-loop_NTPase"/>
</dbReference>
<protein>
    <recommendedName>
        <fullName evidence="7">protein-secreting ATPase</fullName>
        <ecNumber evidence="7">7.4.2.8</ecNumber>
    </recommendedName>
</protein>
<evidence type="ECO:0000259" key="9">
    <source>
        <dbReference type="SMART" id="SM00382"/>
    </source>
</evidence>
<evidence type="ECO:0000313" key="10">
    <source>
        <dbReference type="EMBL" id="MST98586.1"/>
    </source>
</evidence>
<dbReference type="AlphaFoldDB" id="A0A844G5E5"/>
<evidence type="ECO:0000256" key="6">
    <source>
        <dbReference type="ARBA" id="ARBA00022967"/>
    </source>
</evidence>
<dbReference type="NCBIfam" id="TIGR02533">
    <property type="entry name" value="type_II_gspE"/>
    <property type="match status" value="1"/>
</dbReference>
<evidence type="ECO:0000256" key="5">
    <source>
        <dbReference type="ARBA" id="ARBA00022927"/>
    </source>
</evidence>
<evidence type="ECO:0000256" key="8">
    <source>
        <dbReference type="ARBA" id="ARBA00034006"/>
    </source>
</evidence>
<dbReference type="GO" id="GO:0005886">
    <property type="term" value="C:plasma membrane"/>
    <property type="evidence" value="ECO:0007669"/>
    <property type="project" value="TreeGrafter"/>
</dbReference>
<dbReference type="GO" id="GO:0005524">
    <property type="term" value="F:ATP binding"/>
    <property type="evidence" value="ECO:0007669"/>
    <property type="project" value="UniProtKB-KW"/>
</dbReference>